<proteinExistence type="predicted"/>
<evidence type="ECO:0000313" key="4">
    <source>
        <dbReference type="EMBL" id="KAK4268641.1"/>
    </source>
</evidence>
<dbReference type="InterPro" id="IPR057441">
    <property type="entry name" value="Beta_prop_At2g24240"/>
</dbReference>
<protein>
    <recommendedName>
        <fullName evidence="6">BTB/POZ domain-containing protein</fullName>
    </recommendedName>
</protein>
<comment type="pathway">
    <text evidence="1">Protein modification; protein ubiquitination.</text>
</comment>
<gene>
    <name evidence="4" type="ORF">QN277_025261</name>
</gene>
<accession>A0AAE1JDY6</accession>
<dbReference type="Proteomes" id="UP001293593">
    <property type="component" value="Unassembled WGS sequence"/>
</dbReference>
<dbReference type="GO" id="GO:0051260">
    <property type="term" value="P:protein homooligomerization"/>
    <property type="evidence" value="ECO:0007669"/>
    <property type="project" value="InterPro"/>
</dbReference>
<evidence type="ECO:0000259" key="3">
    <source>
        <dbReference type="Pfam" id="PF25279"/>
    </source>
</evidence>
<organism evidence="4 5">
    <name type="scientific">Acacia crassicarpa</name>
    <name type="common">northern wattle</name>
    <dbReference type="NCBI Taxonomy" id="499986"/>
    <lineage>
        <taxon>Eukaryota</taxon>
        <taxon>Viridiplantae</taxon>
        <taxon>Streptophyta</taxon>
        <taxon>Embryophyta</taxon>
        <taxon>Tracheophyta</taxon>
        <taxon>Spermatophyta</taxon>
        <taxon>Magnoliopsida</taxon>
        <taxon>eudicotyledons</taxon>
        <taxon>Gunneridae</taxon>
        <taxon>Pentapetalae</taxon>
        <taxon>rosids</taxon>
        <taxon>fabids</taxon>
        <taxon>Fabales</taxon>
        <taxon>Fabaceae</taxon>
        <taxon>Caesalpinioideae</taxon>
        <taxon>mimosoid clade</taxon>
        <taxon>Acacieae</taxon>
        <taxon>Acacia</taxon>
    </lineage>
</organism>
<dbReference type="Gene3D" id="3.30.710.10">
    <property type="entry name" value="Potassium Channel Kv1.1, Chain A"/>
    <property type="match status" value="1"/>
</dbReference>
<dbReference type="Pfam" id="PF02214">
    <property type="entry name" value="BTB_2"/>
    <property type="match status" value="1"/>
</dbReference>
<dbReference type="InterPro" id="IPR003131">
    <property type="entry name" value="T1-type_BTB"/>
</dbReference>
<dbReference type="Pfam" id="PF25279">
    <property type="entry name" value="Beta_prop_At2g24240"/>
    <property type="match status" value="1"/>
</dbReference>
<evidence type="ECO:0000259" key="2">
    <source>
        <dbReference type="Pfam" id="PF02214"/>
    </source>
</evidence>
<dbReference type="InterPro" id="IPR011333">
    <property type="entry name" value="SKP1/BTB/POZ_sf"/>
</dbReference>
<reference evidence="4" key="1">
    <citation type="submission" date="2023-10" db="EMBL/GenBank/DDBJ databases">
        <title>Chromosome-level genome of the transformable northern wattle, Acacia crassicarpa.</title>
        <authorList>
            <person name="Massaro I."/>
            <person name="Sinha N.R."/>
            <person name="Poethig S."/>
            <person name="Leichty A.R."/>
        </authorList>
    </citation>
    <scope>NUCLEOTIDE SEQUENCE</scope>
    <source>
        <strain evidence="4">Acra3RX</strain>
        <tissue evidence="4">Leaf</tissue>
    </source>
</reference>
<dbReference type="AlphaFoldDB" id="A0AAE1JDY6"/>
<keyword evidence="5" id="KW-1185">Reference proteome</keyword>
<dbReference type="SUPFAM" id="SSF54695">
    <property type="entry name" value="POZ domain"/>
    <property type="match status" value="1"/>
</dbReference>
<dbReference type="InterPro" id="IPR045068">
    <property type="entry name" value="BACURD1-3"/>
</dbReference>
<evidence type="ECO:0008006" key="6">
    <source>
        <dbReference type="Google" id="ProtNLM"/>
    </source>
</evidence>
<feature type="domain" description="At2g24240-like C-terminal beta-propeller" evidence="3">
    <location>
        <begin position="133"/>
        <end position="464"/>
    </location>
</feature>
<dbReference type="PANTHER" id="PTHR11145:SF8">
    <property type="entry name" value="RE57120P"/>
    <property type="match status" value="1"/>
</dbReference>
<feature type="domain" description="Potassium channel tetramerisation-type BTB" evidence="2">
    <location>
        <begin position="18"/>
        <end position="102"/>
    </location>
</feature>
<comment type="caution">
    <text evidence="4">The sequence shown here is derived from an EMBL/GenBank/DDBJ whole genome shotgun (WGS) entry which is preliminary data.</text>
</comment>
<name>A0AAE1JDY6_9FABA</name>
<evidence type="ECO:0000313" key="5">
    <source>
        <dbReference type="Proteomes" id="UP001293593"/>
    </source>
</evidence>
<dbReference type="SUPFAM" id="SSF63829">
    <property type="entry name" value="Calcium-dependent phosphotriesterase"/>
    <property type="match status" value="1"/>
</dbReference>
<dbReference type="EMBL" id="JAWXYG010000007">
    <property type="protein sequence ID" value="KAK4268641.1"/>
    <property type="molecule type" value="Genomic_DNA"/>
</dbReference>
<sequence length="474" mass="51696">MAAATSDSNCVTSPDDRIKLNVGGKLFESTLSTLRSGGPDSLFTALSYRDTGDTNLVFIDRDPEIFSVLISLLRTNQLPSTANRFSKQELADEALYYGIDTQLRSAMAPSSFDGIDASNIATIRPASEGLSSTFTAAGVDGSIWIAHGGQVSCYDWNLSHSCTIRTHLDEIDSICRVWPEIAAIGSASNAGLHFYDFSHGRNVGTVRWTDPSDPRIFKARVNAIAGSESSIFAAFDCQHRENCILEVDKTKLQIVSQLARQSGNQVKHTVPRKLTWVPQTSVLVGSTVTSGAFGYSGYIRLWDPRSGEMVWETNEPGAGRSSRFGDSFACVGVDVEGLALFKLCSQSGDLAMADMRHLKEDPWIYLQEKNPSLVNTGGASSSVIHCYRRQVFVGREGDLEVWSRLEGMKNGAEIAGGDAEGLYRRNFVDKIKDSERGIIKQIEGGGNRLFISREDVEGIEVWETTCSSGVISVL</sequence>
<dbReference type="PANTHER" id="PTHR11145">
    <property type="entry name" value="BTB/POZ DOMAIN-CONTAINING ADAPTER FOR CUL3-MEDIATED RHOA DEGRADATION PROTEIN FAMILY MEMBER"/>
    <property type="match status" value="1"/>
</dbReference>
<dbReference type="CDD" id="cd18316">
    <property type="entry name" value="BTB_POZ_KCTD-like"/>
    <property type="match status" value="1"/>
</dbReference>
<evidence type="ECO:0000256" key="1">
    <source>
        <dbReference type="ARBA" id="ARBA00004906"/>
    </source>
</evidence>